<feature type="transmembrane region" description="Helical" evidence="7">
    <location>
        <begin position="224"/>
        <end position="241"/>
    </location>
</feature>
<dbReference type="PANTHER" id="PTHR42718">
    <property type="entry name" value="MAJOR FACILITATOR SUPERFAMILY MULTIDRUG TRANSPORTER MFSC"/>
    <property type="match status" value="1"/>
</dbReference>
<evidence type="ECO:0000313" key="9">
    <source>
        <dbReference type="EMBL" id="EGS39503.1"/>
    </source>
</evidence>
<protein>
    <submittedName>
        <fullName evidence="9">Drug resistance MFS transporter, drug:H+ antiporter-2 family</fullName>
    </submittedName>
</protein>
<keyword evidence="4 7" id="KW-0812">Transmembrane</keyword>
<feature type="transmembrane region" description="Helical" evidence="7">
    <location>
        <begin position="262"/>
        <end position="285"/>
    </location>
</feature>
<keyword evidence="6 7" id="KW-0472">Membrane</keyword>
<dbReference type="InterPro" id="IPR020846">
    <property type="entry name" value="MFS_dom"/>
</dbReference>
<evidence type="ECO:0000256" key="4">
    <source>
        <dbReference type="ARBA" id="ARBA00022692"/>
    </source>
</evidence>
<dbReference type="RefSeq" id="WP_003714890.1">
    <property type="nucleotide sequence ID" value="NZ_AFTL01000002.1"/>
</dbReference>
<feature type="transmembrane region" description="Helical" evidence="7">
    <location>
        <begin position="161"/>
        <end position="182"/>
    </location>
</feature>
<dbReference type="InterPro" id="IPR036259">
    <property type="entry name" value="MFS_trans_sf"/>
</dbReference>
<evidence type="ECO:0000256" key="5">
    <source>
        <dbReference type="ARBA" id="ARBA00022989"/>
    </source>
</evidence>
<dbReference type="Pfam" id="PF07690">
    <property type="entry name" value="MFS_1"/>
    <property type="match status" value="1"/>
</dbReference>
<feature type="transmembrane region" description="Helical" evidence="7">
    <location>
        <begin position="436"/>
        <end position="455"/>
    </location>
</feature>
<dbReference type="EMBL" id="AFTL01000002">
    <property type="protein sequence ID" value="EGS39503.1"/>
    <property type="molecule type" value="Genomic_DNA"/>
</dbReference>
<keyword evidence="5 7" id="KW-1133">Transmembrane helix</keyword>
<feature type="transmembrane region" description="Helical" evidence="7">
    <location>
        <begin position="297"/>
        <end position="316"/>
    </location>
</feature>
<keyword evidence="3" id="KW-1003">Cell membrane</keyword>
<proteinExistence type="predicted"/>
<dbReference type="Gene3D" id="1.20.1250.20">
    <property type="entry name" value="MFS general substrate transporter like domains"/>
    <property type="match status" value="1"/>
</dbReference>
<comment type="subcellular location">
    <subcellularLocation>
        <location evidence="1">Cell membrane</location>
        <topology evidence="1">Multi-pass membrane protein</topology>
    </subcellularLocation>
</comment>
<dbReference type="SUPFAM" id="SSF103473">
    <property type="entry name" value="MFS general substrate transporter"/>
    <property type="match status" value="1"/>
</dbReference>
<gene>
    <name evidence="9" type="ORF">HMPREF9102_0678</name>
</gene>
<organism evidence="9 10">
    <name type="scientific">Limosilactobacillus oris F0423</name>
    <dbReference type="NCBI Taxonomy" id="944562"/>
    <lineage>
        <taxon>Bacteria</taxon>
        <taxon>Bacillati</taxon>
        <taxon>Bacillota</taxon>
        <taxon>Bacilli</taxon>
        <taxon>Lactobacillales</taxon>
        <taxon>Lactobacillaceae</taxon>
        <taxon>Limosilactobacillus</taxon>
    </lineage>
</organism>
<keyword evidence="2" id="KW-0813">Transport</keyword>
<dbReference type="PANTHER" id="PTHR42718:SF24">
    <property type="entry name" value="MAJOR FACILITATOR SUPERFAMILY (MFS) PROFILE DOMAIN-CONTAINING PROTEIN"/>
    <property type="match status" value="1"/>
</dbReference>
<evidence type="ECO:0000313" key="10">
    <source>
        <dbReference type="Proteomes" id="UP000006035"/>
    </source>
</evidence>
<sequence>MSRQNKILMVITLLCGSFITAFSETLLNNGLPTIMAEVHVSEMTVQWLSTGYMLAAGITMPLAAYLTNSVKLKPLFSITMLIFLVGTVISALAQNFALLLIGRLIEGVSVGITMPLVPNVLALLFSPRHRGTVMGLAGIIINFGPAAGPTVSGIIVDYFSWRMLFIILIPVCIVVLIATQLFVKNVVPAKPSSLDVPSVLVSMAGLAMLLYSLGRVGETGRLDWLTVALQVAGIAIMVYFVKRQLKLKKPLLEMRVFKAPSFRLGATLALLNTSSLMATELMLPLFNQNVLKVTPTVSGLILIPSALVMMVVSPIAGRLYDQIGIKRVAFLGFGIGLLTTIPMAFYSPTTSIFTVTAFYAIRCGGINLAYSPVSVYGLNALSQEYVVFGNTLMVNMNQIGNAFANAMAASLQALGQKHGIAHQLSMPASVLQGFHWSFWSIAFLNIIAFALLFKLKNRSTVELK</sequence>
<accession>A0ABN0D925</accession>
<feature type="transmembrane region" description="Helical" evidence="7">
    <location>
        <begin position="47"/>
        <end position="66"/>
    </location>
</feature>
<dbReference type="InterPro" id="IPR004638">
    <property type="entry name" value="EmrB-like"/>
</dbReference>
<feature type="transmembrane region" description="Helical" evidence="7">
    <location>
        <begin position="107"/>
        <end position="126"/>
    </location>
</feature>
<reference evidence="9 10" key="1">
    <citation type="submission" date="2011-05" db="EMBL/GenBank/DDBJ databases">
        <authorList>
            <person name="Durkin A.S."/>
            <person name="Kim M."/>
            <person name="Radune D."/>
            <person name="Hostetler J."/>
            <person name="Torralba M."/>
            <person name="Gillis M."/>
            <person name="Methe B."/>
            <person name="Sutton G."/>
            <person name="Nelson K.E."/>
        </authorList>
    </citation>
    <scope>NUCLEOTIDE SEQUENCE [LARGE SCALE GENOMIC DNA]</scope>
    <source>
        <strain evidence="9 10">F0423</strain>
    </source>
</reference>
<feature type="transmembrane region" description="Helical" evidence="7">
    <location>
        <begin position="78"/>
        <end position="101"/>
    </location>
</feature>
<evidence type="ECO:0000256" key="6">
    <source>
        <dbReference type="ARBA" id="ARBA00023136"/>
    </source>
</evidence>
<evidence type="ECO:0000259" key="8">
    <source>
        <dbReference type="PROSITE" id="PS50850"/>
    </source>
</evidence>
<comment type="caution">
    <text evidence="9">The sequence shown here is derived from an EMBL/GenBank/DDBJ whole genome shotgun (WGS) entry which is preliminary data.</text>
</comment>
<name>A0ABN0D925_9LACO</name>
<feature type="transmembrane region" description="Helical" evidence="7">
    <location>
        <begin position="328"/>
        <end position="346"/>
    </location>
</feature>
<dbReference type="PROSITE" id="PS50850">
    <property type="entry name" value="MFS"/>
    <property type="match status" value="1"/>
</dbReference>
<dbReference type="PRINTS" id="PR01036">
    <property type="entry name" value="TCRTETB"/>
</dbReference>
<evidence type="ECO:0000256" key="7">
    <source>
        <dbReference type="SAM" id="Phobius"/>
    </source>
</evidence>
<dbReference type="Gene3D" id="1.20.1720.10">
    <property type="entry name" value="Multidrug resistance protein D"/>
    <property type="match status" value="1"/>
</dbReference>
<keyword evidence="10" id="KW-1185">Reference proteome</keyword>
<evidence type="ECO:0000256" key="3">
    <source>
        <dbReference type="ARBA" id="ARBA00022475"/>
    </source>
</evidence>
<feature type="domain" description="Major facilitator superfamily (MFS) profile" evidence="8">
    <location>
        <begin position="9"/>
        <end position="460"/>
    </location>
</feature>
<feature type="transmembrane region" description="Helical" evidence="7">
    <location>
        <begin position="194"/>
        <end position="212"/>
    </location>
</feature>
<dbReference type="InterPro" id="IPR011701">
    <property type="entry name" value="MFS"/>
</dbReference>
<evidence type="ECO:0000256" key="1">
    <source>
        <dbReference type="ARBA" id="ARBA00004651"/>
    </source>
</evidence>
<dbReference type="NCBIfam" id="TIGR00711">
    <property type="entry name" value="efflux_EmrB"/>
    <property type="match status" value="1"/>
</dbReference>
<dbReference type="Proteomes" id="UP000006035">
    <property type="component" value="Unassembled WGS sequence"/>
</dbReference>
<evidence type="ECO:0000256" key="2">
    <source>
        <dbReference type="ARBA" id="ARBA00022448"/>
    </source>
</evidence>
<feature type="transmembrane region" description="Helical" evidence="7">
    <location>
        <begin position="133"/>
        <end position="155"/>
    </location>
</feature>